<comment type="similarity">
    <text evidence="15">Belongs to the ribF family.</text>
</comment>
<evidence type="ECO:0000256" key="4">
    <source>
        <dbReference type="ARBA" id="ARBA00022630"/>
    </source>
</evidence>
<dbReference type="PANTHER" id="PTHR22749">
    <property type="entry name" value="RIBOFLAVIN KINASE/FMN ADENYLYLTRANSFERASE"/>
    <property type="match status" value="1"/>
</dbReference>
<evidence type="ECO:0000256" key="6">
    <source>
        <dbReference type="ARBA" id="ARBA00022679"/>
    </source>
</evidence>
<dbReference type="Pfam" id="PF06574">
    <property type="entry name" value="FAD_syn"/>
    <property type="match status" value="1"/>
</dbReference>
<dbReference type="NCBIfam" id="NF004163">
    <property type="entry name" value="PRK05627.1-6"/>
    <property type="match status" value="1"/>
</dbReference>
<dbReference type="InterPro" id="IPR015864">
    <property type="entry name" value="FAD_synthase"/>
</dbReference>
<dbReference type="NCBIfam" id="NF004162">
    <property type="entry name" value="PRK05627.1-5"/>
    <property type="match status" value="1"/>
</dbReference>
<keyword evidence="9 15" id="KW-0418">Kinase</keyword>
<dbReference type="EMBL" id="AP019782">
    <property type="protein sequence ID" value="BBL72260.1"/>
    <property type="molecule type" value="Genomic_DNA"/>
</dbReference>
<evidence type="ECO:0000256" key="12">
    <source>
        <dbReference type="ARBA" id="ARBA00023268"/>
    </source>
</evidence>
<keyword evidence="6 15" id="KW-0808">Transferase</keyword>
<evidence type="ECO:0000256" key="5">
    <source>
        <dbReference type="ARBA" id="ARBA00022643"/>
    </source>
</evidence>
<evidence type="ECO:0000256" key="2">
    <source>
        <dbReference type="ARBA" id="ARBA00004726"/>
    </source>
</evidence>
<dbReference type="NCBIfam" id="TIGR00083">
    <property type="entry name" value="ribF"/>
    <property type="match status" value="1"/>
</dbReference>
<evidence type="ECO:0000313" key="17">
    <source>
        <dbReference type="EMBL" id="BBL72260.1"/>
    </source>
</evidence>
<proteinExistence type="inferred from homology"/>
<dbReference type="GO" id="GO:0009398">
    <property type="term" value="P:FMN biosynthetic process"/>
    <property type="evidence" value="ECO:0007669"/>
    <property type="project" value="TreeGrafter"/>
</dbReference>
<name>A0A8D4VQL4_9GAMM</name>
<dbReference type="NCBIfam" id="NF004159">
    <property type="entry name" value="PRK05627.1-2"/>
    <property type="match status" value="1"/>
</dbReference>
<keyword evidence="12" id="KW-0511">Multifunctional enzyme</keyword>
<evidence type="ECO:0000259" key="16">
    <source>
        <dbReference type="SMART" id="SM00904"/>
    </source>
</evidence>
<dbReference type="EC" id="2.7.7.2" evidence="15"/>
<dbReference type="GO" id="GO:0008531">
    <property type="term" value="F:riboflavin kinase activity"/>
    <property type="evidence" value="ECO:0007669"/>
    <property type="project" value="UniProtKB-EC"/>
</dbReference>
<evidence type="ECO:0000256" key="1">
    <source>
        <dbReference type="ARBA" id="ARBA00002121"/>
    </source>
</evidence>
<comment type="pathway">
    <text evidence="3 15">Cofactor biosynthesis; FMN biosynthesis; FMN from riboflavin (ATP route): step 1/1.</text>
</comment>
<dbReference type="InterPro" id="IPR002606">
    <property type="entry name" value="Riboflavin_kinase_bac"/>
</dbReference>
<evidence type="ECO:0000256" key="10">
    <source>
        <dbReference type="ARBA" id="ARBA00022827"/>
    </source>
</evidence>
<keyword evidence="10 15" id="KW-0274">FAD</keyword>
<dbReference type="GO" id="GO:0005524">
    <property type="term" value="F:ATP binding"/>
    <property type="evidence" value="ECO:0007669"/>
    <property type="project" value="UniProtKB-KW"/>
</dbReference>
<organism evidence="17 18">
    <name type="scientific">Methylogaea oryzae</name>
    <dbReference type="NCBI Taxonomy" id="1295382"/>
    <lineage>
        <taxon>Bacteria</taxon>
        <taxon>Pseudomonadati</taxon>
        <taxon>Pseudomonadota</taxon>
        <taxon>Gammaproteobacteria</taxon>
        <taxon>Methylococcales</taxon>
        <taxon>Methylococcaceae</taxon>
        <taxon>Methylogaea</taxon>
    </lineage>
</organism>
<keyword evidence="11 15" id="KW-0067">ATP-binding</keyword>
<dbReference type="GO" id="GO:0009231">
    <property type="term" value="P:riboflavin biosynthetic process"/>
    <property type="evidence" value="ECO:0007669"/>
    <property type="project" value="InterPro"/>
</dbReference>
<dbReference type="SMART" id="SM00904">
    <property type="entry name" value="Flavokinase"/>
    <property type="match status" value="1"/>
</dbReference>
<dbReference type="NCBIfam" id="NF004160">
    <property type="entry name" value="PRK05627.1-3"/>
    <property type="match status" value="1"/>
</dbReference>
<comment type="pathway">
    <text evidence="2 15">Cofactor biosynthesis; FAD biosynthesis; FAD from FMN: step 1/1.</text>
</comment>
<dbReference type="RefSeq" id="WP_221047452.1">
    <property type="nucleotide sequence ID" value="NZ_AP019782.1"/>
</dbReference>
<keyword evidence="8 15" id="KW-0547">Nucleotide-binding</keyword>
<dbReference type="InterPro" id="IPR015865">
    <property type="entry name" value="Riboflavin_kinase_bac/euk"/>
</dbReference>
<dbReference type="Proteomes" id="UP000824988">
    <property type="component" value="Chromosome"/>
</dbReference>
<evidence type="ECO:0000256" key="11">
    <source>
        <dbReference type="ARBA" id="ARBA00022840"/>
    </source>
</evidence>
<dbReference type="KEGG" id="moz:MoryE10_28660"/>
<sequence length="314" mass="34745">MRIVRGIANLPALPLGCVATIGTFDGVHRGHEALIRGLAEQGRCMGLPVVVALFEPQPREYFQPDQAPGRLCRLREKIQALAQLPVDYALLLRFDRGLAEQEPEAFIRETLIDGLRVKYLVVGDDFRFGRARRGDFDLLCRAGEAAGYAVADTPTFAMDGRRVSSTWVREALMSGDCALAERLLGRPYAVCGRVVHGNQLGRVLGFPTANLALRRKNVPVKGVFAVTMRGINGRELAGVANVGQRPTVDGGSAVLLETHLFDFHQDIYQRLVEVRFHGKLRDEQRFSSMEMLRAQIQSDALAARAFLAQRNLLP</sequence>
<evidence type="ECO:0000256" key="3">
    <source>
        <dbReference type="ARBA" id="ARBA00005201"/>
    </source>
</evidence>
<comment type="function">
    <text evidence="1">Catalyzes the phosphorylation of riboflavin to FMN followed by the adenylation of FMN to FAD.</text>
</comment>
<comment type="catalytic activity">
    <reaction evidence="13 15">
        <text>riboflavin + ATP = FMN + ADP + H(+)</text>
        <dbReference type="Rhea" id="RHEA:14357"/>
        <dbReference type="ChEBI" id="CHEBI:15378"/>
        <dbReference type="ChEBI" id="CHEBI:30616"/>
        <dbReference type="ChEBI" id="CHEBI:57986"/>
        <dbReference type="ChEBI" id="CHEBI:58210"/>
        <dbReference type="ChEBI" id="CHEBI:456216"/>
        <dbReference type="EC" id="2.7.1.26"/>
    </reaction>
</comment>
<keyword evidence="4 15" id="KW-0285">Flavoprotein</keyword>
<accession>A0A8D4VQL4</accession>
<keyword evidence="18" id="KW-1185">Reference proteome</keyword>
<evidence type="ECO:0000313" key="18">
    <source>
        <dbReference type="Proteomes" id="UP000824988"/>
    </source>
</evidence>
<dbReference type="InterPro" id="IPR023468">
    <property type="entry name" value="Riboflavin_kinase"/>
</dbReference>
<dbReference type="PANTHER" id="PTHR22749:SF6">
    <property type="entry name" value="RIBOFLAVIN KINASE"/>
    <property type="match status" value="1"/>
</dbReference>
<feature type="domain" description="Riboflavin kinase" evidence="16">
    <location>
        <begin position="183"/>
        <end position="308"/>
    </location>
</feature>
<reference evidence="17" key="1">
    <citation type="submission" date="2019-06" db="EMBL/GenBank/DDBJ databases">
        <title>Complete genome sequence of Methylogaea oryzae strain JCM16910.</title>
        <authorList>
            <person name="Asakawa S."/>
        </authorList>
    </citation>
    <scope>NUCLEOTIDE SEQUENCE</scope>
    <source>
        <strain evidence="17">E10</strain>
    </source>
</reference>
<keyword evidence="5 15" id="KW-0288">FMN</keyword>
<evidence type="ECO:0000256" key="14">
    <source>
        <dbReference type="ARBA" id="ARBA00049494"/>
    </source>
</evidence>
<evidence type="ECO:0000256" key="13">
    <source>
        <dbReference type="ARBA" id="ARBA00047880"/>
    </source>
</evidence>
<dbReference type="AlphaFoldDB" id="A0A8D4VQL4"/>
<evidence type="ECO:0000256" key="7">
    <source>
        <dbReference type="ARBA" id="ARBA00022695"/>
    </source>
</evidence>
<evidence type="ECO:0000256" key="15">
    <source>
        <dbReference type="PIRNR" id="PIRNR004491"/>
    </source>
</evidence>
<dbReference type="CDD" id="cd02064">
    <property type="entry name" value="FAD_synthetase_N"/>
    <property type="match status" value="1"/>
</dbReference>
<evidence type="ECO:0000256" key="9">
    <source>
        <dbReference type="ARBA" id="ARBA00022777"/>
    </source>
</evidence>
<dbReference type="FunFam" id="3.40.50.620:FF:000021">
    <property type="entry name" value="Riboflavin biosynthesis protein"/>
    <property type="match status" value="1"/>
</dbReference>
<dbReference type="PIRSF" id="PIRSF004491">
    <property type="entry name" value="FAD_Synth"/>
    <property type="match status" value="1"/>
</dbReference>
<comment type="catalytic activity">
    <reaction evidence="14 15">
        <text>FMN + ATP + H(+) = FAD + diphosphate</text>
        <dbReference type="Rhea" id="RHEA:17237"/>
        <dbReference type="ChEBI" id="CHEBI:15378"/>
        <dbReference type="ChEBI" id="CHEBI:30616"/>
        <dbReference type="ChEBI" id="CHEBI:33019"/>
        <dbReference type="ChEBI" id="CHEBI:57692"/>
        <dbReference type="ChEBI" id="CHEBI:58210"/>
        <dbReference type="EC" id="2.7.7.2"/>
    </reaction>
</comment>
<dbReference type="Pfam" id="PF01687">
    <property type="entry name" value="Flavokinase"/>
    <property type="match status" value="1"/>
</dbReference>
<dbReference type="EC" id="2.7.1.26" evidence="15"/>
<evidence type="ECO:0000256" key="8">
    <source>
        <dbReference type="ARBA" id="ARBA00022741"/>
    </source>
</evidence>
<dbReference type="GO" id="GO:0003919">
    <property type="term" value="F:FMN adenylyltransferase activity"/>
    <property type="evidence" value="ECO:0007669"/>
    <property type="project" value="UniProtKB-EC"/>
</dbReference>
<keyword evidence="7 15" id="KW-0548">Nucleotidyltransferase</keyword>
<protein>
    <recommendedName>
        <fullName evidence="15">Riboflavin biosynthesis protein</fullName>
    </recommendedName>
    <domain>
        <recommendedName>
            <fullName evidence="15">Riboflavin kinase</fullName>
            <ecNumber evidence="15">2.7.1.26</ecNumber>
        </recommendedName>
        <alternativeName>
            <fullName evidence="15">Flavokinase</fullName>
        </alternativeName>
    </domain>
    <domain>
        <recommendedName>
            <fullName evidence="15">FMN adenylyltransferase</fullName>
            <ecNumber evidence="15">2.7.7.2</ecNumber>
        </recommendedName>
        <alternativeName>
            <fullName evidence="15">FAD pyrophosphorylase</fullName>
        </alternativeName>
        <alternativeName>
            <fullName evidence="15">FAD synthase</fullName>
        </alternativeName>
    </domain>
</protein>
<gene>
    <name evidence="17" type="primary">ribF</name>
    <name evidence="17" type="ORF">MoryE10_28660</name>
</gene>